<comment type="caution">
    <text evidence="1">The sequence shown here is derived from an EMBL/GenBank/DDBJ whole genome shotgun (WGS) entry which is preliminary data.</text>
</comment>
<dbReference type="Proteomes" id="UP001501578">
    <property type="component" value="Unassembled WGS sequence"/>
</dbReference>
<name>A0ABP3ZAU7_9ACTN</name>
<gene>
    <name evidence="1" type="ORF">GCM10009560_13390</name>
</gene>
<sequence length="136" mass="14368">MIGRVLDSSALVAWGRRCSPYVEASVWSRVGHTEYVVPIVVTAPALAAALAQLPADTAPVLGALLRMEDVTLVDDLTSHTAPDVAEALRSAAPFTAEHVTAASVVHAARRRCLPVLTFDPAPLLALWPGIEVEVIP</sequence>
<reference evidence="2" key="1">
    <citation type="journal article" date="2019" name="Int. J. Syst. Evol. Microbiol.">
        <title>The Global Catalogue of Microorganisms (GCM) 10K type strain sequencing project: providing services to taxonomists for standard genome sequencing and annotation.</title>
        <authorList>
            <consortium name="The Broad Institute Genomics Platform"/>
            <consortium name="The Broad Institute Genome Sequencing Center for Infectious Disease"/>
            <person name="Wu L."/>
            <person name="Ma J."/>
        </authorList>
    </citation>
    <scope>NUCLEOTIDE SEQUENCE [LARGE SCALE GENOMIC DNA]</scope>
    <source>
        <strain evidence="2">JCM 11136</strain>
    </source>
</reference>
<keyword evidence="2" id="KW-1185">Reference proteome</keyword>
<protein>
    <submittedName>
        <fullName evidence="1">Uncharacterized protein</fullName>
    </submittedName>
</protein>
<accession>A0ABP3ZAU7</accession>
<evidence type="ECO:0000313" key="2">
    <source>
        <dbReference type="Proteomes" id="UP001501578"/>
    </source>
</evidence>
<dbReference type="RefSeq" id="WP_343948812.1">
    <property type="nucleotide sequence ID" value="NZ_BAAAHQ010000004.1"/>
</dbReference>
<organism evidence="1 2">
    <name type="scientific">Nonomuraea longicatena</name>
    <dbReference type="NCBI Taxonomy" id="83682"/>
    <lineage>
        <taxon>Bacteria</taxon>
        <taxon>Bacillati</taxon>
        <taxon>Actinomycetota</taxon>
        <taxon>Actinomycetes</taxon>
        <taxon>Streptosporangiales</taxon>
        <taxon>Streptosporangiaceae</taxon>
        <taxon>Nonomuraea</taxon>
    </lineage>
</organism>
<proteinExistence type="predicted"/>
<dbReference type="EMBL" id="BAAAHQ010000004">
    <property type="protein sequence ID" value="GAA0917407.1"/>
    <property type="molecule type" value="Genomic_DNA"/>
</dbReference>
<evidence type="ECO:0000313" key="1">
    <source>
        <dbReference type="EMBL" id="GAA0917407.1"/>
    </source>
</evidence>